<sequence>MTPASESYEEQIFALREQLRRENDENDAEDESGSMSVDSMILTATIVPAMNELLKDPNNLNIIIEEKKDGSETTSKKDDKSRVDYVSAILECMVSFVAATCSPGSDSQVVDSPTQQTSYNSLSFKRSTTPKKKKKPAQKSMFSSNPSRDKELFMACGAFEMAISVLRQLLEEYVSKASADSWSRNKNLDLDTFDSIGVADSSADVKIESTMPENEIPALVMHMIACLTHNANDMIKSDVLPHLTPIIHKSMMVFLPSPEVQAYGCWTLYNLSNPLLQEMIAAGSVSVLVRAMKCHHTDTRVQEHGNKSLYNLLHLLVYCTDHSEHSESSSFDHDSPKHQKSVISANPTSMLIEIDGEKLEDYSSLLPSLPSVVIRGMEFHSDHLDIQQYGLLVLTRLCQQDKEKYEVVVSEGGLTALLHVVTMATKAKLELQMSGTNPNDDFETRKKNADDAEKYDCLAQMACQFLRDMSRPTNSSMDILRIIAVKGGMKTVLKLLDHYNEENMKCGGYGSSDYYGNSQKFAIINIIDPAMACLRNLMTNEDNRREVMTFLAIAKTMEQEQQSSGNTVPFGDDDDGILVCANLIPIVLKTMDAYPLDAPIQAYGCDLLGRLAQGEQSARMELIHTTIDSDALSSNGQDDVEVAYLSDQMKNSVISTSPRSYKKKVDALETVIRAMKNHRTHQGAQERTVTFILALVIDRDAVFNKDGNTSGTSTASFYLIQRLQEVYQLHRGQNDPPTFLAYLQRTTVPPKGVERLKTLIQFVEDYDRRKAGNDPNASNRMGSIRQRLLGGWTKPGQ</sequence>
<organism evidence="3">
    <name type="scientific">Pseudo-nitzschia delicatissima</name>
    <dbReference type="NCBI Taxonomy" id="44447"/>
    <lineage>
        <taxon>Eukaryota</taxon>
        <taxon>Sar</taxon>
        <taxon>Stramenopiles</taxon>
        <taxon>Ochrophyta</taxon>
        <taxon>Bacillariophyta</taxon>
        <taxon>Bacillariophyceae</taxon>
        <taxon>Bacillariophycidae</taxon>
        <taxon>Bacillariales</taxon>
        <taxon>Bacillariaceae</taxon>
        <taxon>Pseudo-nitzschia</taxon>
    </lineage>
</organism>
<dbReference type="EMBL" id="HBFG01001909">
    <property type="protein sequence ID" value="CAD8729942.1"/>
    <property type="molecule type" value="Transcribed_RNA"/>
</dbReference>
<accession>A0A7S0T9S5</accession>
<feature type="compositionally biased region" description="Polar residues" evidence="2">
    <location>
        <begin position="103"/>
        <end position="127"/>
    </location>
</feature>
<proteinExistence type="predicted"/>
<dbReference type="InterPro" id="IPR011989">
    <property type="entry name" value="ARM-like"/>
</dbReference>
<evidence type="ECO:0000256" key="1">
    <source>
        <dbReference type="ARBA" id="ARBA00022737"/>
    </source>
</evidence>
<keyword evidence="1" id="KW-0677">Repeat</keyword>
<dbReference type="AlphaFoldDB" id="A0A7S0T9S5"/>
<evidence type="ECO:0000256" key="2">
    <source>
        <dbReference type="SAM" id="MobiDB-lite"/>
    </source>
</evidence>
<name>A0A7S0T9S5_9STRA</name>
<dbReference type="InterPro" id="IPR000225">
    <property type="entry name" value="Armadillo"/>
</dbReference>
<dbReference type="SUPFAM" id="SSF48371">
    <property type="entry name" value="ARM repeat"/>
    <property type="match status" value="1"/>
</dbReference>
<feature type="compositionally biased region" description="Basic residues" evidence="2">
    <location>
        <begin position="128"/>
        <end position="137"/>
    </location>
</feature>
<dbReference type="PANTHER" id="PTHR22895">
    <property type="entry name" value="ARMADILLO REPEAT-CONTAINING PROTEIN 6"/>
    <property type="match status" value="1"/>
</dbReference>
<protein>
    <submittedName>
        <fullName evidence="3">Uncharacterized protein</fullName>
    </submittedName>
</protein>
<dbReference type="Gene3D" id="1.25.10.10">
    <property type="entry name" value="Leucine-rich Repeat Variant"/>
    <property type="match status" value="1"/>
</dbReference>
<evidence type="ECO:0000313" key="3">
    <source>
        <dbReference type="EMBL" id="CAD8729942.1"/>
    </source>
</evidence>
<feature type="region of interest" description="Disordered" evidence="2">
    <location>
        <begin position="103"/>
        <end position="145"/>
    </location>
</feature>
<feature type="region of interest" description="Disordered" evidence="2">
    <location>
        <begin position="769"/>
        <end position="797"/>
    </location>
</feature>
<dbReference type="PANTHER" id="PTHR22895:SF0">
    <property type="entry name" value="ARMADILLO REPEAT-CONTAINING PROTEIN 6"/>
    <property type="match status" value="1"/>
</dbReference>
<dbReference type="InterPro" id="IPR016024">
    <property type="entry name" value="ARM-type_fold"/>
</dbReference>
<dbReference type="SMART" id="SM00185">
    <property type="entry name" value="ARM"/>
    <property type="match status" value="2"/>
</dbReference>
<gene>
    <name evidence="3" type="ORF">PDEL0327_LOCUS1435</name>
</gene>
<reference evidence="3" key="1">
    <citation type="submission" date="2021-01" db="EMBL/GenBank/DDBJ databases">
        <authorList>
            <person name="Corre E."/>
            <person name="Pelletier E."/>
            <person name="Niang G."/>
            <person name="Scheremetjew M."/>
            <person name="Finn R."/>
            <person name="Kale V."/>
            <person name="Holt S."/>
            <person name="Cochrane G."/>
            <person name="Meng A."/>
            <person name="Brown T."/>
            <person name="Cohen L."/>
        </authorList>
    </citation>
    <scope>NUCLEOTIDE SEQUENCE</scope>
    <source>
        <strain evidence="3">B596</strain>
    </source>
</reference>